<dbReference type="SUPFAM" id="SSF56300">
    <property type="entry name" value="Metallo-dependent phosphatases"/>
    <property type="match status" value="1"/>
</dbReference>
<gene>
    <name evidence="4" type="ORF">SDRG_16962</name>
</gene>
<dbReference type="OrthoDB" id="45007at2759"/>
<dbReference type="InParanoid" id="T0QZH8"/>
<dbReference type="InterPro" id="IPR004843">
    <property type="entry name" value="Calcineurin-like_PHP"/>
</dbReference>
<dbReference type="PANTHER" id="PTHR22953">
    <property type="entry name" value="ACID PHOSPHATASE RELATED"/>
    <property type="match status" value="1"/>
</dbReference>
<dbReference type="eggNOG" id="KOG1378">
    <property type="taxonomic scope" value="Eukaryota"/>
</dbReference>
<dbReference type="EMBL" id="JH767300">
    <property type="protein sequence ID" value="EQC25153.1"/>
    <property type="molecule type" value="Genomic_DNA"/>
</dbReference>
<keyword evidence="1 2" id="KW-0732">Signal</keyword>
<evidence type="ECO:0000313" key="4">
    <source>
        <dbReference type="EMBL" id="EQC25153.1"/>
    </source>
</evidence>
<dbReference type="AlphaFoldDB" id="T0QZH8"/>
<feature type="domain" description="Calcineurin-like phosphoesterase" evidence="3">
    <location>
        <begin position="97"/>
        <end position="269"/>
    </location>
</feature>
<dbReference type="InterPro" id="IPR039331">
    <property type="entry name" value="PAPs-like"/>
</dbReference>
<reference evidence="4 5" key="1">
    <citation type="submission" date="2012-04" db="EMBL/GenBank/DDBJ databases">
        <title>The Genome Sequence of Saprolegnia declina VS20.</title>
        <authorList>
            <consortium name="The Broad Institute Genome Sequencing Platform"/>
            <person name="Russ C."/>
            <person name="Nusbaum C."/>
            <person name="Tyler B."/>
            <person name="van West P."/>
            <person name="Dieguez-Uribeondo J."/>
            <person name="de Bruijn I."/>
            <person name="Tripathy S."/>
            <person name="Jiang R."/>
            <person name="Young S.K."/>
            <person name="Zeng Q."/>
            <person name="Gargeya S."/>
            <person name="Fitzgerald M."/>
            <person name="Haas B."/>
            <person name="Abouelleil A."/>
            <person name="Alvarado L."/>
            <person name="Arachchi H.M."/>
            <person name="Berlin A."/>
            <person name="Chapman S.B."/>
            <person name="Goldberg J."/>
            <person name="Griggs A."/>
            <person name="Gujja S."/>
            <person name="Hansen M."/>
            <person name="Howarth C."/>
            <person name="Imamovic A."/>
            <person name="Larimer J."/>
            <person name="McCowen C."/>
            <person name="Montmayeur A."/>
            <person name="Murphy C."/>
            <person name="Neiman D."/>
            <person name="Pearson M."/>
            <person name="Priest M."/>
            <person name="Roberts A."/>
            <person name="Saif S."/>
            <person name="Shea T."/>
            <person name="Sisk P."/>
            <person name="Sykes S."/>
            <person name="Wortman J."/>
            <person name="Nusbaum C."/>
            <person name="Birren B."/>
        </authorList>
    </citation>
    <scope>NUCLEOTIDE SEQUENCE [LARGE SCALE GENOMIC DNA]</scope>
    <source>
        <strain evidence="4 5">VS20</strain>
    </source>
</reference>
<proteinExistence type="predicted"/>
<dbReference type="Pfam" id="PF00149">
    <property type="entry name" value="Metallophos"/>
    <property type="match status" value="1"/>
</dbReference>
<dbReference type="PANTHER" id="PTHR22953:SF153">
    <property type="entry name" value="PURPLE ACID PHOSPHATASE"/>
    <property type="match status" value="1"/>
</dbReference>
<keyword evidence="5" id="KW-1185">Reference proteome</keyword>
<dbReference type="RefSeq" id="XP_008621410.1">
    <property type="nucleotide sequence ID" value="XM_008623188.1"/>
</dbReference>
<dbReference type="STRING" id="1156394.T0QZH8"/>
<organism evidence="4 5">
    <name type="scientific">Saprolegnia diclina (strain VS20)</name>
    <dbReference type="NCBI Taxonomy" id="1156394"/>
    <lineage>
        <taxon>Eukaryota</taxon>
        <taxon>Sar</taxon>
        <taxon>Stramenopiles</taxon>
        <taxon>Oomycota</taxon>
        <taxon>Saprolegniomycetes</taxon>
        <taxon>Saprolegniales</taxon>
        <taxon>Saprolegniaceae</taxon>
        <taxon>Saprolegnia</taxon>
    </lineage>
</organism>
<feature type="chain" id="PRO_5004570281" description="Calcineurin-like phosphoesterase domain-containing protein" evidence="2">
    <location>
        <begin position="26"/>
        <end position="362"/>
    </location>
</feature>
<evidence type="ECO:0000256" key="2">
    <source>
        <dbReference type="SAM" id="SignalP"/>
    </source>
</evidence>
<dbReference type="Gene3D" id="3.60.21.10">
    <property type="match status" value="1"/>
</dbReference>
<dbReference type="GeneID" id="19957689"/>
<evidence type="ECO:0000259" key="3">
    <source>
        <dbReference type="Pfam" id="PF00149"/>
    </source>
</evidence>
<accession>T0QZH8</accession>
<feature type="non-terminal residue" evidence="4">
    <location>
        <position position="362"/>
    </location>
</feature>
<evidence type="ECO:0000256" key="1">
    <source>
        <dbReference type="ARBA" id="ARBA00022729"/>
    </source>
</evidence>
<sequence>MTRRQRLGAVLVALAVMGDAHQSRALGLFKRMPKQRLLPQTTIDTYGGDKFKSPDLHSVSLCDLPSGATVEYCVGSFASTFLVPPSPGDDATPTVLGLVGDVGDTAQDDLNALDKYQALRPHAILVAGDWPYADGKRAKWGKWFELQEATFATISVTGIDGNHKVLTADENYKAYLRRVPGPLSDASKKALRPYYSLAIGLVHAVFLDDYIGATAKFGGNNWRHERDRQLTWLQEDLMAVNRSTTPYVLVIKYNPFYNSFRGHQCVCGATPLEIDNVASCWVSDYNTYQEGALLRSPSQARRSMQCHRGPSPDVSPFHHARKLQVLWFNNHDLQTPRDSYVLLAADVLATLILPNWTTRREL</sequence>
<name>T0QZH8_SAPDV</name>
<feature type="signal peptide" evidence="2">
    <location>
        <begin position="1"/>
        <end position="25"/>
    </location>
</feature>
<dbReference type="InterPro" id="IPR029052">
    <property type="entry name" value="Metallo-depent_PP-like"/>
</dbReference>
<dbReference type="GO" id="GO:0003993">
    <property type="term" value="F:acid phosphatase activity"/>
    <property type="evidence" value="ECO:0007669"/>
    <property type="project" value="InterPro"/>
</dbReference>
<evidence type="ECO:0000313" key="5">
    <source>
        <dbReference type="Proteomes" id="UP000030762"/>
    </source>
</evidence>
<protein>
    <recommendedName>
        <fullName evidence="3">Calcineurin-like phosphoesterase domain-containing protein</fullName>
    </recommendedName>
</protein>
<dbReference type="VEuPathDB" id="FungiDB:SDRG_16962"/>
<dbReference type="Proteomes" id="UP000030762">
    <property type="component" value="Unassembled WGS sequence"/>
</dbReference>